<dbReference type="OrthoDB" id="9180348at2"/>
<dbReference type="InterPro" id="IPR019734">
    <property type="entry name" value="TPR_rpt"/>
</dbReference>
<dbReference type="RefSeq" id="WP_146790123.1">
    <property type="nucleotide sequence ID" value="NZ_VOLT01000010.1"/>
</dbReference>
<keyword evidence="1" id="KW-0677">Repeat</keyword>
<dbReference type="PANTHER" id="PTHR44858">
    <property type="entry name" value="TETRATRICOPEPTIDE REPEAT PROTEIN 6"/>
    <property type="match status" value="1"/>
</dbReference>
<reference evidence="4 5" key="1">
    <citation type="submission" date="2019-07" db="EMBL/GenBank/DDBJ databases">
        <title>Genomes of sea-ice associated Colwellia species.</title>
        <authorList>
            <person name="Bowman J.P."/>
        </authorList>
    </citation>
    <scope>NUCLEOTIDE SEQUENCE [LARGE SCALE GENOMIC DNA]</scope>
    <source>
        <strain evidence="4 5">ACAM 459</strain>
    </source>
</reference>
<dbReference type="SUPFAM" id="SSF48452">
    <property type="entry name" value="TPR-like"/>
    <property type="match status" value="1"/>
</dbReference>
<dbReference type="InterPro" id="IPR050498">
    <property type="entry name" value="Ycf3"/>
</dbReference>
<dbReference type="PANTHER" id="PTHR44858:SF1">
    <property type="entry name" value="UDP-N-ACETYLGLUCOSAMINE--PEPTIDE N-ACETYLGLUCOSAMINYLTRANSFERASE SPINDLY-RELATED"/>
    <property type="match status" value="1"/>
</dbReference>
<evidence type="ECO:0000256" key="1">
    <source>
        <dbReference type="ARBA" id="ARBA00022737"/>
    </source>
</evidence>
<keyword evidence="3" id="KW-0472">Membrane</keyword>
<gene>
    <name evidence="4" type="ORF">ESZ36_17090</name>
</gene>
<dbReference type="Gene3D" id="1.25.40.10">
    <property type="entry name" value="Tetratricopeptide repeat domain"/>
    <property type="match status" value="1"/>
</dbReference>
<proteinExistence type="predicted"/>
<evidence type="ECO:0000256" key="2">
    <source>
        <dbReference type="ARBA" id="ARBA00022803"/>
    </source>
</evidence>
<feature type="transmembrane region" description="Helical" evidence="3">
    <location>
        <begin position="21"/>
        <end position="43"/>
    </location>
</feature>
<dbReference type="Proteomes" id="UP000321822">
    <property type="component" value="Unassembled WGS sequence"/>
</dbReference>
<evidence type="ECO:0008006" key="6">
    <source>
        <dbReference type="Google" id="ProtNLM"/>
    </source>
</evidence>
<keyword evidence="3" id="KW-0812">Transmembrane</keyword>
<accession>A0A5C6Q9S2</accession>
<evidence type="ECO:0000256" key="3">
    <source>
        <dbReference type="SAM" id="Phobius"/>
    </source>
</evidence>
<sequence>MTIKMNEVTKFGETAKSLSKSPVSILALFIVLIYGFCTLVIMFGNGLDSLERKSILSFIFIYSTLLLLVFYRLVTSHHSKLFSPEDFKDPELFLKLSESLRGDLKGDISKEVINQINSRIGELEKRHESETYYLRMLAYKYQKSFKTAIVWANKLLILEPTSEIYAHKAYCLCGLEQYEEALKTINDAIKLDQFNHEDNKANALFNKACYKARLNYDEKEILNELRGVIKMNPHYIEIMQSDDDLKSINTSQLAVEYS</sequence>
<dbReference type="SMART" id="SM00028">
    <property type="entry name" value="TPR"/>
    <property type="match status" value="2"/>
</dbReference>
<evidence type="ECO:0000313" key="4">
    <source>
        <dbReference type="EMBL" id="TWX65521.1"/>
    </source>
</evidence>
<name>A0A5C6Q9S2_9GAMM</name>
<evidence type="ECO:0000313" key="5">
    <source>
        <dbReference type="Proteomes" id="UP000321822"/>
    </source>
</evidence>
<comment type="caution">
    <text evidence="4">The sequence shown here is derived from an EMBL/GenBank/DDBJ whole genome shotgun (WGS) entry which is preliminary data.</text>
</comment>
<dbReference type="InterPro" id="IPR011990">
    <property type="entry name" value="TPR-like_helical_dom_sf"/>
</dbReference>
<keyword evidence="3" id="KW-1133">Transmembrane helix</keyword>
<protein>
    <recommendedName>
        <fullName evidence="6">Tetratricopeptide repeat protein</fullName>
    </recommendedName>
</protein>
<keyword evidence="2" id="KW-0802">TPR repeat</keyword>
<dbReference type="EMBL" id="VOLT01000010">
    <property type="protein sequence ID" value="TWX65521.1"/>
    <property type="molecule type" value="Genomic_DNA"/>
</dbReference>
<organism evidence="4 5">
    <name type="scientific">Colwellia demingiae</name>
    <dbReference type="NCBI Taxonomy" id="89401"/>
    <lineage>
        <taxon>Bacteria</taxon>
        <taxon>Pseudomonadati</taxon>
        <taxon>Pseudomonadota</taxon>
        <taxon>Gammaproteobacteria</taxon>
        <taxon>Alteromonadales</taxon>
        <taxon>Colwelliaceae</taxon>
        <taxon>Colwellia</taxon>
    </lineage>
</organism>
<dbReference type="AlphaFoldDB" id="A0A5C6Q9S2"/>
<keyword evidence="5" id="KW-1185">Reference proteome</keyword>
<feature type="transmembrane region" description="Helical" evidence="3">
    <location>
        <begin position="55"/>
        <end position="74"/>
    </location>
</feature>